<dbReference type="CDD" id="cd00077">
    <property type="entry name" value="HDc"/>
    <property type="match status" value="1"/>
</dbReference>
<evidence type="ECO:0000259" key="4">
    <source>
        <dbReference type="PROSITE" id="PS51832"/>
    </source>
</evidence>
<organism evidence="5 6">
    <name type="scientific">Parasporobacterium paucivorans DSM 15970</name>
    <dbReference type="NCBI Taxonomy" id="1122934"/>
    <lineage>
        <taxon>Bacteria</taxon>
        <taxon>Bacillati</taxon>
        <taxon>Bacillota</taxon>
        <taxon>Clostridia</taxon>
        <taxon>Lachnospirales</taxon>
        <taxon>Lachnospiraceae</taxon>
        <taxon>Parasporobacterium</taxon>
    </lineage>
</organism>
<dbReference type="InterPro" id="IPR003607">
    <property type="entry name" value="HD/PDEase_dom"/>
</dbReference>
<dbReference type="SMART" id="SM00471">
    <property type="entry name" value="HDc"/>
    <property type="match status" value="1"/>
</dbReference>
<dbReference type="InterPro" id="IPR043128">
    <property type="entry name" value="Rev_trsase/Diguanyl_cyclase"/>
</dbReference>
<dbReference type="Pfam" id="PF00990">
    <property type="entry name" value="GGDEF"/>
    <property type="match status" value="1"/>
</dbReference>
<dbReference type="PROSITE" id="PS50887">
    <property type="entry name" value="GGDEF"/>
    <property type="match status" value="1"/>
</dbReference>
<dbReference type="Gene3D" id="1.10.3210.10">
    <property type="entry name" value="Hypothetical protein af1432"/>
    <property type="match status" value="1"/>
</dbReference>
<protein>
    <submittedName>
        <fullName evidence="5">Diguanylate cyclase (GGDEF) domain-containing protein</fullName>
    </submittedName>
</protein>
<dbReference type="InterPro" id="IPR006674">
    <property type="entry name" value="HD_domain"/>
</dbReference>
<evidence type="ECO:0000313" key="5">
    <source>
        <dbReference type="EMBL" id="SHJ08565.1"/>
    </source>
</evidence>
<evidence type="ECO:0000259" key="2">
    <source>
        <dbReference type="PROSITE" id="PS50887"/>
    </source>
</evidence>
<feature type="transmembrane region" description="Helical" evidence="1">
    <location>
        <begin position="131"/>
        <end position="150"/>
    </location>
</feature>
<keyword evidence="6" id="KW-1185">Reference proteome</keyword>
<proteinExistence type="predicted"/>
<dbReference type="PROSITE" id="PS51831">
    <property type="entry name" value="HD"/>
    <property type="match status" value="1"/>
</dbReference>
<dbReference type="PANTHER" id="PTHR43155">
    <property type="entry name" value="CYCLIC DI-GMP PHOSPHODIESTERASE PA4108-RELATED"/>
    <property type="match status" value="1"/>
</dbReference>
<dbReference type="SUPFAM" id="SSF109604">
    <property type="entry name" value="HD-domain/PDEase-like"/>
    <property type="match status" value="1"/>
</dbReference>
<evidence type="ECO:0000256" key="1">
    <source>
        <dbReference type="SAM" id="Phobius"/>
    </source>
</evidence>
<dbReference type="OrthoDB" id="9804747at2"/>
<evidence type="ECO:0000259" key="3">
    <source>
        <dbReference type="PROSITE" id="PS51831"/>
    </source>
</evidence>
<dbReference type="RefSeq" id="WP_073993561.1">
    <property type="nucleotide sequence ID" value="NZ_FQYT01000012.1"/>
</dbReference>
<dbReference type="Gene3D" id="3.30.70.270">
    <property type="match status" value="1"/>
</dbReference>
<dbReference type="SUPFAM" id="SSF55073">
    <property type="entry name" value="Nucleotide cyclase"/>
    <property type="match status" value="1"/>
</dbReference>
<dbReference type="PANTHER" id="PTHR43155:SF2">
    <property type="entry name" value="CYCLIC DI-GMP PHOSPHODIESTERASE PA4108"/>
    <property type="match status" value="1"/>
</dbReference>
<keyword evidence="1" id="KW-0472">Membrane</keyword>
<dbReference type="AlphaFoldDB" id="A0A1M6GF34"/>
<name>A0A1M6GF34_9FIRM</name>
<feature type="domain" description="HD-GYP" evidence="4">
    <location>
        <begin position="370"/>
        <end position="554"/>
    </location>
</feature>
<dbReference type="InterPro" id="IPR037522">
    <property type="entry name" value="HD_GYP_dom"/>
</dbReference>
<dbReference type="Pfam" id="PF13487">
    <property type="entry name" value="HD_5"/>
    <property type="match status" value="1"/>
</dbReference>
<feature type="domain" description="HD" evidence="3">
    <location>
        <begin position="392"/>
        <end position="514"/>
    </location>
</feature>
<accession>A0A1M6GF34</accession>
<keyword evidence="1" id="KW-0812">Transmembrane</keyword>
<feature type="transmembrane region" description="Helical" evidence="1">
    <location>
        <begin position="52"/>
        <end position="76"/>
    </location>
</feature>
<feature type="transmembrane region" description="Helical" evidence="1">
    <location>
        <begin position="162"/>
        <end position="179"/>
    </location>
</feature>
<dbReference type="FunFam" id="3.30.70.270:FF:000001">
    <property type="entry name" value="Diguanylate cyclase domain protein"/>
    <property type="match status" value="1"/>
</dbReference>
<dbReference type="SMART" id="SM00267">
    <property type="entry name" value="GGDEF"/>
    <property type="match status" value="1"/>
</dbReference>
<sequence length="554" mass="63128">MEKSISNLGEAKQGQIRTMFFTFKMLALFFSAIPLFQYFSAKLNIDFVNNNYSVYAIGLTLIVICLVMFFLFFVFNRSEKNKFLQVLEVVIFLAVFITVIVVSGANESYYKFIFLFVIVSFTIEHGMKLGLIIASIASGAVILMDILMGGTRGVNRYFEDDIALIVMFFLVAWTLGYYVKLEKSHIDELTEYANIDGLTGAYNHRCFYDMISIMYDESIQHDAALSLVMIDLDYFKKYNDMNGHNKGDELLKEISEVLKMCLRQEDILFRYGGDEFCVLMPGICQDEAAQVADNLRNAVSIYGFPGQEYLPNRKMTVSVGVASLTEETENYNDFIAEADRALYRAKFLRRNKVEVYSSIFDQTGSSGGDGLTEVMKPLKTLITVINSRDSYTFNHVDRVYNYSEIMANHLKLADHEKKKLLYAAYLHDLGKINVSKEVLVADNNLTPEQWEELRKHPVDSAAIIEQIEGLEEVVPIVLQHHEKFDGTGYPQGLKGGEISYLARILTVIDSFDAMTNHRTYQETKTFEEAFEEIERCKGTQFDPVIASQFMEAIG</sequence>
<gene>
    <name evidence="5" type="ORF">SAMN02745691_01309</name>
</gene>
<dbReference type="NCBIfam" id="TIGR00254">
    <property type="entry name" value="GGDEF"/>
    <property type="match status" value="1"/>
</dbReference>
<dbReference type="EMBL" id="FQYT01000012">
    <property type="protein sequence ID" value="SHJ08565.1"/>
    <property type="molecule type" value="Genomic_DNA"/>
</dbReference>
<dbReference type="STRING" id="1122934.SAMN02745691_01309"/>
<dbReference type="PROSITE" id="PS51832">
    <property type="entry name" value="HD_GYP"/>
    <property type="match status" value="1"/>
</dbReference>
<keyword evidence="1" id="KW-1133">Transmembrane helix</keyword>
<feature type="domain" description="GGDEF" evidence="2">
    <location>
        <begin position="223"/>
        <end position="358"/>
    </location>
</feature>
<dbReference type="Proteomes" id="UP000184342">
    <property type="component" value="Unassembled WGS sequence"/>
</dbReference>
<evidence type="ECO:0000313" key="6">
    <source>
        <dbReference type="Proteomes" id="UP000184342"/>
    </source>
</evidence>
<dbReference type="CDD" id="cd01949">
    <property type="entry name" value="GGDEF"/>
    <property type="match status" value="1"/>
</dbReference>
<feature type="transmembrane region" description="Helical" evidence="1">
    <location>
        <begin position="21"/>
        <end position="40"/>
    </location>
</feature>
<dbReference type="InterPro" id="IPR029787">
    <property type="entry name" value="Nucleotide_cyclase"/>
</dbReference>
<dbReference type="InterPro" id="IPR000160">
    <property type="entry name" value="GGDEF_dom"/>
</dbReference>
<reference evidence="5 6" key="1">
    <citation type="submission" date="2016-11" db="EMBL/GenBank/DDBJ databases">
        <authorList>
            <person name="Jaros S."/>
            <person name="Januszkiewicz K."/>
            <person name="Wedrychowicz H."/>
        </authorList>
    </citation>
    <scope>NUCLEOTIDE SEQUENCE [LARGE SCALE GENOMIC DNA]</scope>
    <source>
        <strain evidence="5 6">DSM 15970</strain>
    </source>
</reference>
<feature type="transmembrane region" description="Helical" evidence="1">
    <location>
        <begin position="83"/>
        <end position="102"/>
    </location>
</feature>